<dbReference type="InterPro" id="IPR004365">
    <property type="entry name" value="NA-bd_OB_tRNA"/>
</dbReference>
<dbReference type="InterPro" id="IPR003141">
    <property type="entry name" value="Pol/His_phosphatase_N"/>
</dbReference>
<dbReference type="NCBIfam" id="NF004226">
    <property type="entry name" value="PRK05673.1"/>
    <property type="match status" value="1"/>
</dbReference>
<keyword evidence="7" id="KW-0239">DNA-directed DNA polymerase</keyword>
<dbReference type="AlphaFoldDB" id="A0A7V3ZY69"/>
<keyword evidence="5 10" id="KW-0548">Nucleotidyltransferase</keyword>
<dbReference type="Gene3D" id="1.10.10.1600">
    <property type="entry name" value="Bacterial DNA polymerase III alpha subunit, thumb domain"/>
    <property type="match status" value="1"/>
</dbReference>
<dbReference type="InterPro" id="IPR016195">
    <property type="entry name" value="Pol/histidinol_Pase-like"/>
</dbReference>
<evidence type="ECO:0000256" key="8">
    <source>
        <dbReference type="ARBA" id="ARBA00049244"/>
    </source>
</evidence>
<evidence type="ECO:0000313" key="10">
    <source>
        <dbReference type="EMBL" id="HGL17814.1"/>
    </source>
</evidence>
<dbReference type="GO" id="GO:0003887">
    <property type="term" value="F:DNA-directed DNA polymerase activity"/>
    <property type="evidence" value="ECO:0007669"/>
    <property type="project" value="UniProtKB-KW"/>
</dbReference>
<dbReference type="SUPFAM" id="SSF89550">
    <property type="entry name" value="PHP domain-like"/>
    <property type="match status" value="1"/>
</dbReference>
<dbReference type="PANTHER" id="PTHR32294">
    <property type="entry name" value="DNA POLYMERASE III SUBUNIT ALPHA"/>
    <property type="match status" value="1"/>
</dbReference>
<dbReference type="InterPro" id="IPR004013">
    <property type="entry name" value="PHP_dom"/>
</dbReference>
<dbReference type="InterPro" id="IPR011708">
    <property type="entry name" value="DNA_pol3_alpha_NTPase_dom"/>
</dbReference>
<dbReference type="Gene3D" id="3.20.20.140">
    <property type="entry name" value="Metal-dependent hydrolases"/>
    <property type="match status" value="1"/>
</dbReference>
<dbReference type="InterPro" id="IPR040982">
    <property type="entry name" value="DNA_pol3_finger"/>
</dbReference>
<evidence type="ECO:0000256" key="2">
    <source>
        <dbReference type="ARBA" id="ARBA00012417"/>
    </source>
</evidence>
<dbReference type="Pfam" id="PF07733">
    <property type="entry name" value="DNA_pol3_alpha"/>
    <property type="match status" value="1"/>
</dbReference>
<evidence type="ECO:0000256" key="1">
    <source>
        <dbReference type="ARBA" id="ARBA00004496"/>
    </source>
</evidence>
<dbReference type="PANTHER" id="PTHR32294:SF0">
    <property type="entry name" value="DNA POLYMERASE III SUBUNIT ALPHA"/>
    <property type="match status" value="1"/>
</dbReference>
<comment type="caution">
    <text evidence="10">The sequence shown here is derived from an EMBL/GenBank/DDBJ whole genome shotgun (WGS) entry which is preliminary data.</text>
</comment>
<dbReference type="EMBL" id="DTDJ01000036">
    <property type="protein sequence ID" value="HGL17814.1"/>
    <property type="molecule type" value="Genomic_DNA"/>
</dbReference>
<keyword evidence="4 10" id="KW-0808">Transferase</keyword>
<dbReference type="EC" id="2.7.7.7" evidence="2"/>
<dbReference type="CDD" id="cd04485">
    <property type="entry name" value="DnaE_OBF"/>
    <property type="match status" value="1"/>
</dbReference>
<name>A0A7V3ZY69_UNCW3</name>
<dbReference type="InterPro" id="IPR041931">
    <property type="entry name" value="DNA_pol3_alpha_thumb_dom"/>
</dbReference>
<dbReference type="Pfam" id="PF02811">
    <property type="entry name" value="PHP"/>
    <property type="match status" value="1"/>
</dbReference>
<dbReference type="CDD" id="cd12113">
    <property type="entry name" value="PHP_PolIIIA_DnaE3"/>
    <property type="match status" value="1"/>
</dbReference>
<dbReference type="InterPro" id="IPR029460">
    <property type="entry name" value="DNAPol_HHH"/>
</dbReference>
<evidence type="ECO:0000256" key="3">
    <source>
        <dbReference type="ARBA" id="ARBA00019114"/>
    </source>
</evidence>
<dbReference type="GO" id="GO:0003676">
    <property type="term" value="F:nucleic acid binding"/>
    <property type="evidence" value="ECO:0007669"/>
    <property type="project" value="InterPro"/>
</dbReference>
<evidence type="ECO:0000256" key="7">
    <source>
        <dbReference type="ARBA" id="ARBA00022932"/>
    </source>
</evidence>
<protein>
    <recommendedName>
        <fullName evidence="3">DNA polymerase III subunit alpha</fullName>
        <ecNumber evidence="2">2.7.7.7</ecNumber>
    </recommendedName>
</protein>
<evidence type="ECO:0000256" key="4">
    <source>
        <dbReference type="ARBA" id="ARBA00022679"/>
    </source>
</evidence>
<accession>A0A7V3ZY69</accession>
<evidence type="ECO:0000256" key="6">
    <source>
        <dbReference type="ARBA" id="ARBA00022705"/>
    </source>
</evidence>
<gene>
    <name evidence="10" type="ORF">ENU66_05775</name>
</gene>
<comment type="subcellular location">
    <subcellularLocation>
        <location evidence="1">Cytoplasm</location>
    </subcellularLocation>
</comment>
<dbReference type="Gene3D" id="1.10.150.870">
    <property type="match status" value="1"/>
</dbReference>
<feature type="domain" description="Polymerase/histidinol phosphatase N-terminal" evidence="9">
    <location>
        <begin position="5"/>
        <end position="72"/>
    </location>
</feature>
<organism evidence="10">
    <name type="scientific">candidate division WOR-3 bacterium</name>
    <dbReference type="NCBI Taxonomy" id="2052148"/>
    <lineage>
        <taxon>Bacteria</taxon>
        <taxon>Bacteria division WOR-3</taxon>
    </lineage>
</organism>
<dbReference type="Pfam" id="PF17657">
    <property type="entry name" value="DNA_pol3_finger"/>
    <property type="match status" value="1"/>
</dbReference>
<dbReference type="NCBIfam" id="TIGR00594">
    <property type="entry name" value="polc"/>
    <property type="match status" value="1"/>
</dbReference>
<dbReference type="GO" id="GO:0005737">
    <property type="term" value="C:cytoplasm"/>
    <property type="evidence" value="ECO:0007669"/>
    <property type="project" value="UniProtKB-SubCell"/>
</dbReference>
<dbReference type="InterPro" id="IPR004805">
    <property type="entry name" value="DnaE2/DnaE/PolC"/>
</dbReference>
<reference evidence="10" key="1">
    <citation type="journal article" date="2020" name="mSystems">
        <title>Genome- and Community-Level Interaction Insights into Carbon Utilization and Element Cycling Functions of Hydrothermarchaeota in Hydrothermal Sediment.</title>
        <authorList>
            <person name="Zhou Z."/>
            <person name="Liu Y."/>
            <person name="Xu W."/>
            <person name="Pan J."/>
            <person name="Luo Z.H."/>
            <person name="Li M."/>
        </authorList>
    </citation>
    <scope>NUCLEOTIDE SEQUENCE [LARGE SCALE GENOMIC DNA]</scope>
    <source>
        <strain evidence="10">SpSt-69</strain>
    </source>
</reference>
<dbReference type="GO" id="GO:0008408">
    <property type="term" value="F:3'-5' exonuclease activity"/>
    <property type="evidence" value="ECO:0007669"/>
    <property type="project" value="InterPro"/>
</dbReference>
<keyword evidence="6" id="KW-0235">DNA replication</keyword>
<comment type="catalytic activity">
    <reaction evidence="8">
        <text>DNA(n) + a 2'-deoxyribonucleoside 5'-triphosphate = DNA(n+1) + diphosphate</text>
        <dbReference type="Rhea" id="RHEA:22508"/>
        <dbReference type="Rhea" id="RHEA-COMP:17339"/>
        <dbReference type="Rhea" id="RHEA-COMP:17340"/>
        <dbReference type="ChEBI" id="CHEBI:33019"/>
        <dbReference type="ChEBI" id="CHEBI:61560"/>
        <dbReference type="ChEBI" id="CHEBI:173112"/>
        <dbReference type="EC" id="2.7.7.7"/>
    </reaction>
</comment>
<dbReference type="Pfam" id="PF01336">
    <property type="entry name" value="tRNA_anti-codon"/>
    <property type="match status" value="1"/>
</dbReference>
<sequence>MKEFVHLHLHSEYSVLDGVLFIDEIVDYALKYGMPAVALTDHGNLFGAIEFYKKATEKGIKPIIGMETYVTDGSMYEKTKAGEIYHLTLLAENEEGYRNLLKISTESYLKGFYYKPRVDKEFLKKHSKGLIALSGCLQGELSRKILLGYDETELQKTLQSYLEIFGRDNFFLELQDIGLEENKIVNRKLLELSSKYNVRLVATNDVHFLRATDKILQEVVLCIQTGTRLDDPKRMKIETDQIYFKSPEEMWKIFGELEEALLNTVEIADRVNLTLELDPTNIHLPHFDIPEQYSSAFEMLSDLALRGLKERFSGSEIPAQYMERLQKELKVIKELNFSMYFLIIWDLIREAKRRNIPVGPGRGSAVGSLVLYALGVTDVDPIKYNLLFERFLNPERVSPPDVDIDFADNRRDEMIRYIREKYGENNVAQIITFGRAKAKQAIKDVARVLGLPYSESDKIAKTITETGSLQDEYETNPVFRDLINSNDVYKKVYDLACRIEGRVRNISTHAAGVVVAPVEIYQIAPLYRSEDEDTVTVQFDMKSLELLGLLKIDLLGLRTLTIVFETEKLVKRKNPDFSIDKINYDDVKTYELLSKGETIGVFQLESEGFRNVLKRVKPGKIEDLIAVLALYRPGPMKSGMLESYIRRKNGEEKIDYLDERLKDILQETYGVIAYQEQVMLLASTLAGFSLGEADVLRKAMGKKQKEVMEKMMESFVEGCVKNGIEKGKAEQIFNFIAPFAEYGFNKSHAAGYAKLAYITAYLKAHFPLEFIVANLNAEMNTQDAQEKIYKFLKEANTFGISVIPPSINKSDYEFKIEGENSIMYGLGAIKNVGKAAVEEILKVRGTRGKFESVEDFISLVDTRKVNRKTLESLIKAGAFDEFTPNRKALLQALDELLQSSKSFVKMGTLFTLSSNQSAIEKYKHLPFTLDDIIYFEREALGLYLSIHPLDKFPFLKFQPINSAKIKDALLDGDEVLMVGVISEVSKKKNKNGEVYASIKIADFEGEIRGYVHPQLFREKADLLKEDQIVLISGKVSENGDGKELRIDDITEFKGVKAIELDLDDTQISQIDKLFELIRASSEGNVALFVRVGGKRYLSEFKIRESADFTDKILDILPQDRIKAILL</sequence>
<proteinExistence type="predicted"/>
<dbReference type="SMART" id="SM00481">
    <property type="entry name" value="POLIIIAc"/>
    <property type="match status" value="1"/>
</dbReference>
<dbReference type="GO" id="GO:0006260">
    <property type="term" value="P:DNA replication"/>
    <property type="evidence" value="ECO:0007669"/>
    <property type="project" value="UniProtKB-KW"/>
</dbReference>
<evidence type="ECO:0000259" key="9">
    <source>
        <dbReference type="SMART" id="SM00481"/>
    </source>
</evidence>
<evidence type="ECO:0000256" key="5">
    <source>
        <dbReference type="ARBA" id="ARBA00022695"/>
    </source>
</evidence>
<dbReference type="SUPFAM" id="SSF50249">
    <property type="entry name" value="Nucleic acid-binding proteins"/>
    <property type="match status" value="1"/>
</dbReference>
<dbReference type="InterPro" id="IPR012340">
    <property type="entry name" value="NA-bd_OB-fold"/>
</dbReference>
<dbReference type="Pfam" id="PF14579">
    <property type="entry name" value="HHH_6"/>
    <property type="match status" value="1"/>
</dbReference>